<dbReference type="EMBL" id="JAUZQC010000008">
    <property type="protein sequence ID" value="KAK5866774.1"/>
    <property type="molecule type" value="Genomic_DNA"/>
</dbReference>
<keyword evidence="2" id="KW-1185">Reference proteome</keyword>
<gene>
    <name evidence="1" type="ORF">PBY51_011322</name>
</gene>
<organism evidence="1 2">
    <name type="scientific">Eleginops maclovinus</name>
    <name type="common">Patagonian blennie</name>
    <name type="synonym">Eleginus maclovinus</name>
    <dbReference type="NCBI Taxonomy" id="56733"/>
    <lineage>
        <taxon>Eukaryota</taxon>
        <taxon>Metazoa</taxon>
        <taxon>Chordata</taxon>
        <taxon>Craniata</taxon>
        <taxon>Vertebrata</taxon>
        <taxon>Euteleostomi</taxon>
        <taxon>Actinopterygii</taxon>
        <taxon>Neopterygii</taxon>
        <taxon>Teleostei</taxon>
        <taxon>Neoteleostei</taxon>
        <taxon>Acanthomorphata</taxon>
        <taxon>Eupercaria</taxon>
        <taxon>Perciformes</taxon>
        <taxon>Notothenioidei</taxon>
        <taxon>Eleginopidae</taxon>
        <taxon>Eleginops</taxon>
    </lineage>
</organism>
<dbReference type="AlphaFoldDB" id="A0AAN8ASA4"/>
<dbReference type="PROSITE" id="PS51257">
    <property type="entry name" value="PROKAR_LIPOPROTEIN"/>
    <property type="match status" value="1"/>
</dbReference>
<name>A0AAN8ASA4_ELEMC</name>
<protein>
    <submittedName>
        <fullName evidence="1">Uncharacterized protein</fullName>
    </submittedName>
</protein>
<evidence type="ECO:0000313" key="2">
    <source>
        <dbReference type="Proteomes" id="UP001346869"/>
    </source>
</evidence>
<sequence length="98" mass="10972">MCMKVPARCGALFSGCFDPQKAWMFLQMGAACCLRCSSQWKLCAERRLGRMKQISSELHLQVTSLRGSLGSFNLPPGLGLDMRLFVRGTKCQRRAQTL</sequence>
<reference evidence="1 2" key="2">
    <citation type="journal article" date="2023" name="Mol. Biol. Evol.">
        <title>Genomics of Secondarily Temperate Adaptation in the Only Non-Antarctic Icefish.</title>
        <authorList>
            <person name="Rivera-Colon A.G."/>
            <person name="Rayamajhi N."/>
            <person name="Minhas B.F."/>
            <person name="Madrigal G."/>
            <person name="Bilyk K.T."/>
            <person name="Yoon V."/>
            <person name="Hune M."/>
            <person name="Gregory S."/>
            <person name="Cheng C.H.C."/>
            <person name="Catchen J.M."/>
        </authorList>
    </citation>
    <scope>NUCLEOTIDE SEQUENCE [LARGE SCALE GENOMIC DNA]</scope>
    <source>
        <strain evidence="1">JMC-PN-2008</strain>
    </source>
</reference>
<dbReference type="Proteomes" id="UP001346869">
    <property type="component" value="Unassembled WGS sequence"/>
</dbReference>
<proteinExistence type="predicted"/>
<reference evidence="1 2" key="1">
    <citation type="journal article" date="2023" name="Genes (Basel)">
        <title>Chromosome-Level Genome Assembly and Circadian Gene Repertoire of the Patagonia Blennie Eleginops maclovinus-The Closest Ancestral Proxy of Antarctic Cryonotothenioids.</title>
        <authorList>
            <person name="Cheng C.C."/>
            <person name="Rivera-Colon A.G."/>
            <person name="Minhas B.F."/>
            <person name="Wilson L."/>
            <person name="Rayamajhi N."/>
            <person name="Vargas-Chacoff L."/>
            <person name="Catchen J.M."/>
        </authorList>
    </citation>
    <scope>NUCLEOTIDE SEQUENCE [LARGE SCALE GENOMIC DNA]</scope>
    <source>
        <strain evidence="1">JMC-PN-2008</strain>
    </source>
</reference>
<accession>A0AAN8ASA4</accession>
<evidence type="ECO:0000313" key="1">
    <source>
        <dbReference type="EMBL" id="KAK5866774.1"/>
    </source>
</evidence>
<comment type="caution">
    <text evidence="1">The sequence shown here is derived from an EMBL/GenBank/DDBJ whole genome shotgun (WGS) entry which is preliminary data.</text>
</comment>